<dbReference type="Proteomes" id="UP001184230">
    <property type="component" value="Unassembled WGS sequence"/>
</dbReference>
<reference evidence="1 2" key="1">
    <citation type="submission" date="2023-07" db="EMBL/GenBank/DDBJ databases">
        <title>Sorghum-associated microbial communities from plants grown in Nebraska, USA.</title>
        <authorList>
            <person name="Schachtman D."/>
        </authorList>
    </citation>
    <scope>NUCLEOTIDE SEQUENCE [LARGE SCALE GENOMIC DNA]</scope>
    <source>
        <strain evidence="1 2">DS1781</strain>
    </source>
</reference>
<keyword evidence="2" id="KW-1185">Reference proteome</keyword>
<name>A0ABU1N957_9BURK</name>
<protein>
    <submittedName>
        <fullName evidence="1">Uncharacterized protein</fullName>
    </submittedName>
</protein>
<evidence type="ECO:0000313" key="1">
    <source>
        <dbReference type="EMBL" id="MDR6534992.1"/>
    </source>
</evidence>
<accession>A0ABU1N957</accession>
<gene>
    <name evidence="1" type="ORF">J2739_000752</name>
</gene>
<evidence type="ECO:0000313" key="2">
    <source>
        <dbReference type="Proteomes" id="UP001184230"/>
    </source>
</evidence>
<organism evidence="1 2">
    <name type="scientific">Variovorax soli</name>
    <dbReference type="NCBI Taxonomy" id="376815"/>
    <lineage>
        <taxon>Bacteria</taxon>
        <taxon>Pseudomonadati</taxon>
        <taxon>Pseudomonadota</taxon>
        <taxon>Betaproteobacteria</taxon>
        <taxon>Burkholderiales</taxon>
        <taxon>Comamonadaceae</taxon>
        <taxon>Variovorax</taxon>
    </lineage>
</organism>
<comment type="caution">
    <text evidence="1">The sequence shown here is derived from an EMBL/GenBank/DDBJ whole genome shotgun (WGS) entry which is preliminary data.</text>
</comment>
<sequence>MQPAVEITKHGERNFNSCIGIGDGTRRYAREGLTTVAQCLQDAAAALGREFSYATVSFDNVVIGSYPVAVMAHRAIEVADELLVKLSNRRVRPSPEGSARDLAAGSA</sequence>
<dbReference type="RefSeq" id="WP_309898643.1">
    <property type="nucleotide sequence ID" value="NZ_JAVDRF010000001.1"/>
</dbReference>
<dbReference type="EMBL" id="JAVDRF010000001">
    <property type="protein sequence ID" value="MDR6534992.1"/>
    <property type="molecule type" value="Genomic_DNA"/>
</dbReference>
<proteinExistence type="predicted"/>